<feature type="compositionally biased region" description="Basic and acidic residues" evidence="1">
    <location>
        <begin position="252"/>
        <end position="274"/>
    </location>
</feature>
<comment type="caution">
    <text evidence="2">The sequence shown here is derived from an EMBL/GenBank/DDBJ whole genome shotgun (WGS) entry which is preliminary data.</text>
</comment>
<protein>
    <submittedName>
        <fullName evidence="2">Uncharacterized protein</fullName>
    </submittedName>
</protein>
<name>A0A8H6W7K2_9AGAR</name>
<evidence type="ECO:0000313" key="3">
    <source>
        <dbReference type="Proteomes" id="UP000636479"/>
    </source>
</evidence>
<dbReference type="RefSeq" id="XP_037220184.1">
    <property type="nucleotide sequence ID" value="XM_037364540.1"/>
</dbReference>
<feature type="region of interest" description="Disordered" evidence="1">
    <location>
        <begin position="241"/>
        <end position="275"/>
    </location>
</feature>
<keyword evidence="3" id="KW-1185">Reference proteome</keyword>
<evidence type="ECO:0000256" key="1">
    <source>
        <dbReference type="SAM" id="MobiDB-lite"/>
    </source>
</evidence>
<feature type="region of interest" description="Disordered" evidence="1">
    <location>
        <begin position="52"/>
        <end position="174"/>
    </location>
</feature>
<feature type="region of interest" description="Disordered" evidence="1">
    <location>
        <begin position="1"/>
        <end position="31"/>
    </location>
</feature>
<organism evidence="2 3">
    <name type="scientific">Mycena indigotica</name>
    <dbReference type="NCBI Taxonomy" id="2126181"/>
    <lineage>
        <taxon>Eukaryota</taxon>
        <taxon>Fungi</taxon>
        <taxon>Dikarya</taxon>
        <taxon>Basidiomycota</taxon>
        <taxon>Agaricomycotina</taxon>
        <taxon>Agaricomycetes</taxon>
        <taxon>Agaricomycetidae</taxon>
        <taxon>Agaricales</taxon>
        <taxon>Marasmiineae</taxon>
        <taxon>Mycenaceae</taxon>
        <taxon>Mycena</taxon>
    </lineage>
</organism>
<gene>
    <name evidence="2" type="ORF">MIND_00785300</name>
</gene>
<dbReference type="Proteomes" id="UP000636479">
    <property type="component" value="Unassembled WGS sequence"/>
</dbReference>
<feature type="compositionally biased region" description="Acidic residues" evidence="1">
    <location>
        <begin position="97"/>
        <end position="115"/>
    </location>
</feature>
<dbReference type="GeneID" id="59347056"/>
<evidence type="ECO:0000313" key="2">
    <source>
        <dbReference type="EMBL" id="KAF7302184.1"/>
    </source>
</evidence>
<sequence>MQNDPLLPKLIPLPRPNLPAGAYRSPSPSRRTSVAMIYARPSYSAFKEMNAADEARRRAEFVTPELDDAATHSGLTPPTPTPTRFPSKQARVMDPDSPMDDYEDGEDDQVDEDQAESTPSPAHAATDLEPVQRTMTEEKAIQVPDPDMDAPITPPSDQHITPNNSPSKNVGSLSGDAIFRDVMGLPPAVGMTAADAAKVAESKKWSIPLAAEGDANGSGLKAPLDVAVEEIDGPQSVLSAARQGVGAKMKGRARDEREERKLKADGPSREEARTTSDCVDYVTWMMLWL</sequence>
<feature type="compositionally biased region" description="Low complexity" evidence="1">
    <location>
        <begin position="1"/>
        <end position="10"/>
    </location>
</feature>
<dbReference type="AlphaFoldDB" id="A0A8H6W7K2"/>
<feature type="compositionally biased region" description="Polar residues" evidence="1">
    <location>
        <begin position="155"/>
        <end position="172"/>
    </location>
</feature>
<dbReference type="EMBL" id="JACAZF010000006">
    <property type="protein sequence ID" value="KAF7302184.1"/>
    <property type="molecule type" value="Genomic_DNA"/>
</dbReference>
<accession>A0A8H6W7K2</accession>
<proteinExistence type="predicted"/>
<reference evidence="2" key="1">
    <citation type="submission" date="2020-05" db="EMBL/GenBank/DDBJ databases">
        <title>Mycena genomes resolve the evolution of fungal bioluminescence.</title>
        <authorList>
            <person name="Tsai I.J."/>
        </authorList>
    </citation>
    <scope>NUCLEOTIDE SEQUENCE</scope>
    <source>
        <strain evidence="2">171206Taipei</strain>
    </source>
</reference>